<dbReference type="GO" id="GO:0004609">
    <property type="term" value="F:phosphatidylserine decarboxylase activity"/>
    <property type="evidence" value="ECO:0007669"/>
    <property type="project" value="InterPro"/>
</dbReference>
<dbReference type="Proteomes" id="UP000663860">
    <property type="component" value="Unassembled WGS sequence"/>
</dbReference>
<comment type="caution">
    <text evidence="4">The sequence shown here is derived from an EMBL/GenBank/DDBJ whole genome shotgun (WGS) entry which is preliminary data.</text>
</comment>
<evidence type="ECO:0008006" key="6">
    <source>
        <dbReference type="Google" id="ProtNLM"/>
    </source>
</evidence>
<sequence>YYGSWKYGFFSMTAVGATIVGSINVHFDPDLKTNNRARPRLEKTFQTTRNTNGILLKRGENFGDFNFGSTIVLVFEAPDNLVFNFKSGDPIRLGESLCSFSSEKDIDSQNIKRDNESSCLSSEDNESINEEEDENLNIDHDEELIDQRLLIDTAALDAAIVDADAIADQEVISHNNNDDNEQSDSTSNN</sequence>
<feature type="compositionally biased region" description="Acidic residues" evidence="3">
    <location>
        <begin position="123"/>
        <end position="134"/>
    </location>
</feature>
<keyword evidence="1" id="KW-0210">Decarboxylase</keyword>
<evidence type="ECO:0000313" key="4">
    <source>
        <dbReference type="EMBL" id="CAF1422430.1"/>
    </source>
</evidence>
<dbReference type="GO" id="GO:0005739">
    <property type="term" value="C:mitochondrion"/>
    <property type="evidence" value="ECO:0007669"/>
    <property type="project" value="TreeGrafter"/>
</dbReference>
<protein>
    <recommendedName>
        <fullName evidence="6">Phosphatidylserine decarboxylase</fullName>
    </recommendedName>
</protein>
<name>A0A815MBW7_9BILA</name>
<dbReference type="EMBL" id="CAJNOE010001428">
    <property type="protein sequence ID" value="CAF1422430.1"/>
    <property type="molecule type" value="Genomic_DNA"/>
</dbReference>
<evidence type="ECO:0000256" key="2">
    <source>
        <dbReference type="ARBA" id="ARBA00023239"/>
    </source>
</evidence>
<dbReference type="Pfam" id="PF02666">
    <property type="entry name" value="PS_Dcarbxylase"/>
    <property type="match status" value="1"/>
</dbReference>
<gene>
    <name evidence="4" type="ORF">IZO911_LOCUS40757</name>
</gene>
<feature type="non-terminal residue" evidence="4">
    <location>
        <position position="1"/>
    </location>
</feature>
<dbReference type="GO" id="GO:0006646">
    <property type="term" value="P:phosphatidylethanolamine biosynthetic process"/>
    <property type="evidence" value="ECO:0007669"/>
    <property type="project" value="TreeGrafter"/>
</dbReference>
<evidence type="ECO:0000256" key="1">
    <source>
        <dbReference type="ARBA" id="ARBA00022793"/>
    </source>
</evidence>
<feature type="region of interest" description="Disordered" evidence="3">
    <location>
        <begin position="109"/>
        <end position="134"/>
    </location>
</feature>
<dbReference type="AlphaFoldDB" id="A0A815MBW7"/>
<dbReference type="PANTHER" id="PTHR10067">
    <property type="entry name" value="PHOSPHATIDYLSERINE DECARBOXYLASE"/>
    <property type="match status" value="1"/>
</dbReference>
<reference evidence="4" key="1">
    <citation type="submission" date="2021-02" db="EMBL/GenBank/DDBJ databases">
        <authorList>
            <person name="Nowell W R."/>
        </authorList>
    </citation>
    <scope>NUCLEOTIDE SEQUENCE</scope>
</reference>
<proteinExistence type="predicted"/>
<organism evidence="4 5">
    <name type="scientific">Adineta steineri</name>
    <dbReference type="NCBI Taxonomy" id="433720"/>
    <lineage>
        <taxon>Eukaryota</taxon>
        <taxon>Metazoa</taxon>
        <taxon>Spiralia</taxon>
        <taxon>Gnathifera</taxon>
        <taxon>Rotifera</taxon>
        <taxon>Eurotatoria</taxon>
        <taxon>Bdelloidea</taxon>
        <taxon>Adinetida</taxon>
        <taxon>Adinetidae</taxon>
        <taxon>Adineta</taxon>
    </lineage>
</organism>
<evidence type="ECO:0000256" key="3">
    <source>
        <dbReference type="SAM" id="MobiDB-lite"/>
    </source>
</evidence>
<dbReference type="InterPro" id="IPR003817">
    <property type="entry name" value="PS_Dcarbxylase"/>
</dbReference>
<accession>A0A815MBW7</accession>
<evidence type="ECO:0000313" key="5">
    <source>
        <dbReference type="Proteomes" id="UP000663860"/>
    </source>
</evidence>
<dbReference type="PANTHER" id="PTHR10067:SF6">
    <property type="entry name" value="PHOSPHATIDYLSERINE DECARBOXYLASE PROENZYME, MITOCHONDRIAL"/>
    <property type="match status" value="1"/>
</dbReference>
<keyword evidence="2" id="KW-0456">Lyase</keyword>